<evidence type="ECO:0000313" key="2">
    <source>
        <dbReference type="EMBL" id="KNZ45234.1"/>
    </source>
</evidence>
<comment type="caution">
    <text evidence="2">The sequence shown here is derived from an EMBL/GenBank/DDBJ whole genome shotgun (WGS) entry which is preliminary data.</text>
</comment>
<dbReference type="Proteomes" id="UP000037035">
    <property type="component" value="Unassembled WGS sequence"/>
</dbReference>
<dbReference type="VEuPathDB" id="FungiDB:VP01_834g1"/>
<feature type="coiled-coil region" evidence="1">
    <location>
        <begin position="47"/>
        <end position="74"/>
    </location>
</feature>
<gene>
    <name evidence="2" type="ORF">VP01_834g1</name>
</gene>
<dbReference type="AlphaFoldDB" id="A0A0L6U9J7"/>
<name>A0A0L6U9J7_9BASI</name>
<proteinExistence type="predicted"/>
<accession>A0A0L6U9J7</accession>
<evidence type="ECO:0000313" key="3">
    <source>
        <dbReference type="Proteomes" id="UP000037035"/>
    </source>
</evidence>
<protein>
    <submittedName>
        <fullName evidence="2">Uncharacterized protein</fullName>
    </submittedName>
</protein>
<sequence length="100" mass="11470">MGEKQELFNKFKVPLEIHWTCEETHIVLARLIDQEQICRIDQSLERTGSFDQRLNNLEEQLVQASEQIDAAAGTTNNMKDLETAITALQYLNDLGELHVN</sequence>
<keyword evidence="3" id="KW-1185">Reference proteome</keyword>
<evidence type="ECO:0000256" key="1">
    <source>
        <dbReference type="SAM" id="Coils"/>
    </source>
</evidence>
<reference evidence="2 3" key="1">
    <citation type="submission" date="2015-08" db="EMBL/GenBank/DDBJ databases">
        <title>Next Generation Sequencing and Analysis of the Genome of Puccinia sorghi L Schw, the Causal Agent of Maize Common Rust.</title>
        <authorList>
            <person name="Rochi L."/>
            <person name="Burguener G."/>
            <person name="Darino M."/>
            <person name="Turjanski A."/>
            <person name="Kreff E."/>
            <person name="Dieguez M.J."/>
            <person name="Sacco F."/>
        </authorList>
    </citation>
    <scope>NUCLEOTIDE SEQUENCE [LARGE SCALE GENOMIC DNA]</scope>
    <source>
        <strain evidence="2 3">RO10H11247</strain>
    </source>
</reference>
<keyword evidence="1" id="KW-0175">Coiled coil</keyword>
<dbReference type="OrthoDB" id="10307965at2759"/>
<dbReference type="EMBL" id="LAVV01013882">
    <property type="protein sequence ID" value="KNZ45234.1"/>
    <property type="molecule type" value="Genomic_DNA"/>
</dbReference>
<organism evidence="2 3">
    <name type="scientific">Puccinia sorghi</name>
    <dbReference type="NCBI Taxonomy" id="27349"/>
    <lineage>
        <taxon>Eukaryota</taxon>
        <taxon>Fungi</taxon>
        <taxon>Dikarya</taxon>
        <taxon>Basidiomycota</taxon>
        <taxon>Pucciniomycotina</taxon>
        <taxon>Pucciniomycetes</taxon>
        <taxon>Pucciniales</taxon>
        <taxon>Pucciniaceae</taxon>
        <taxon>Puccinia</taxon>
    </lineage>
</organism>